<dbReference type="AlphaFoldDB" id="A0A4Y9T4B4"/>
<dbReference type="Pfam" id="PF00232">
    <property type="entry name" value="Glyco_hydro_1"/>
    <property type="match status" value="1"/>
</dbReference>
<comment type="caution">
    <text evidence="1">The sequence shown here is derived from an EMBL/GenBank/DDBJ whole genome shotgun (WGS) entry which is preliminary data.</text>
</comment>
<evidence type="ECO:0000313" key="2">
    <source>
        <dbReference type="Proteomes" id="UP000297258"/>
    </source>
</evidence>
<organism evidence="1 2">
    <name type="scientific">Massilia horti</name>
    <dbReference type="NCBI Taxonomy" id="2562153"/>
    <lineage>
        <taxon>Bacteria</taxon>
        <taxon>Pseudomonadati</taxon>
        <taxon>Pseudomonadota</taxon>
        <taxon>Betaproteobacteria</taxon>
        <taxon>Burkholderiales</taxon>
        <taxon>Oxalobacteraceae</taxon>
        <taxon>Telluria group</taxon>
        <taxon>Massilia</taxon>
    </lineage>
</organism>
<dbReference type="SUPFAM" id="SSF51445">
    <property type="entry name" value="(Trans)glycosidases"/>
    <property type="match status" value="1"/>
</dbReference>
<proteinExistence type="predicted"/>
<dbReference type="Gene3D" id="3.20.20.80">
    <property type="entry name" value="Glycosidases"/>
    <property type="match status" value="1"/>
</dbReference>
<keyword evidence="1" id="KW-0378">Hydrolase</keyword>
<sequence>MFRSFFLGGFECMAGYNRDGDWVDMVQATSHLKYVDADYRRLCEVGIHAVRDGIRWPVVDRGKGGFDFSSVEPMARAARRHGVDVVWDLCHFGLPRGLDPLSEGFAERFSDYCAACARYLRNRSDGPLWFTPMNEPSYFSWAAGQAGRFAPHVVGCHEEFKVAFVRAAICGIDAIRAEAPDARFLNTDPILNLAPCADDPASEEAARHVNECGVFESWDMLCGRARPELGGSPDHLDVIGINYFWNSQWEIGADDTWLADDDPRRLPLRELVLRVWRRFGTDIVISETAHWGENRAGWMRELADEVAFLLEAGVPLRGVCIYPIIGMFDWHAPGRWMPMGLWDLDPARRMRRVIDRPMLRALTSAQERVGQALDGAAARRA</sequence>
<protein>
    <submittedName>
        <fullName evidence="1">Glycosyl hydrolase family protein</fullName>
    </submittedName>
</protein>
<name>A0A4Y9T4B4_9BURK</name>
<reference evidence="1 2" key="1">
    <citation type="submission" date="2019-03" db="EMBL/GenBank/DDBJ databases">
        <title>Draft genome of Massilia hortus sp. nov., a novel bacterial species of the Oxalobacteraceae family.</title>
        <authorList>
            <person name="Peta V."/>
            <person name="Raths R."/>
            <person name="Bucking H."/>
        </authorList>
    </citation>
    <scope>NUCLEOTIDE SEQUENCE [LARGE SCALE GENOMIC DNA]</scope>
    <source>
        <strain evidence="1 2">ONC3</strain>
    </source>
</reference>
<dbReference type="EMBL" id="SPUM01000011">
    <property type="protein sequence ID" value="TFW35377.1"/>
    <property type="molecule type" value="Genomic_DNA"/>
</dbReference>
<accession>A0A4Y9T4B4</accession>
<dbReference type="OrthoDB" id="9816564at2"/>
<dbReference type="GO" id="GO:0004553">
    <property type="term" value="F:hydrolase activity, hydrolyzing O-glycosyl compounds"/>
    <property type="evidence" value="ECO:0007669"/>
    <property type="project" value="InterPro"/>
</dbReference>
<keyword evidence="2" id="KW-1185">Reference proteome</keyword>
<evidence type="ECO:0000313" key="1">
    <source>
        <dbReference type="EMBL" id="TFW35377.1"/>
    </source>
</evidence>
<dbReference type="InterPro" id="IPR017853">
    <property type="entry name" value="GH"/>
</dbReference>
<gene>
    <name evidence="1" type="ORF">E4O92_02210</name>
</gene>
<dbReference type="RefSeq" id="WP_135188112.1">
    <property type="nucleotide sequence ID" value="NZ_SPUM01000011.1"/>
</dbReference>
<dbReference type="GO" id="GO:0005975">
    <property type="term" value="P:carbohydrate metabolic process"/>
    <property type="evidence" value="ECO:0007669"/>
    <property type="project" value="InterPro"/>
</dbReference>
<dbReference type="InterPro" id="IPR001360">
    <property type="entry name" value="Glyco_hydro_1"/>
</dbReference>
<dbReference type="Proteomes" id="UP000297258">
    <property type="component" value="Unassembled WGS sequence"/>
</dbReference>